<dbReference type="Proteomes" id="UP000199207">
    <property type="component" value="Unassembled WGS sequence"/>
</dbReference>
<dbReference type="AlphaFoldDB" id="A0A1I1PMF8"/>
<name>A0A1I1PMF8_9ACTN</name>
<sequence length="631" mass="65634">MRLADLLHPYLDGVAALVDATGGDPDLGPFLHLPAGMPVRPDDGTGELGGDLLVLLPHPPPDGPPDALPPLLERLRPGARGLAVFRHPPGALPYQDLLDGLVDARCQVLRAEPLDYAGLGAAAVFARTDRPLPPHGPAGPPAAGNAGPPEQDPLRTVLRLAGEHALAGLVCRAQRARLLDLEAARETAALTASGAAAPGQDGHAASVRRERDRLAAALRRAHDRVEVLEARVAVLKHSTSLRVGQSMVSAARDPVRGVPRLPRELYGLWRARRRPSPARPPHPLGNGAGRPPAPAAELPEGSGERLHLAHRAVAIGPRDRLVIAGLLTDDTAAALAGDAVVNRLLPHDARLVVEQSAPDLLVVQTGAARSGPWSGCGTGAAPGLDRRLAEALTVARALGCRTVLWRDAAPSTAPGLSRLDFDGVLDAPEAVRPDRLDPAAMDREELREIFASHAVRVRLAELARAGGVTGAPGPPAARRIAVLAAPRDPAEVTVLVKQVLAQSHRPVEVVVPGAGRELAELAAAGVAVRDGAGGPTAPWAACWHDLTADRGAAHLADLMCAQECSGADAIGFPVAAGPGAGPGDPGPEAHRFVATLEPALVRSALLRTGGTPEDWFRRGFRLYAVPRGEPR</sequence>
<evidence type="ECO:0000313" key="2">
    <source>
        <dbReference type="EMBL" id="SFD07200.1"/>
    </source>
</evidence>
<dbReference type="EMBL" id="FOLM01000009">
    <property type="protein sequence ID" value="SFD07200.1"/>
    <property type="molecule type" value="Genomic_DNA"/>
</dbReference>
<dbReference type="RefSeq" id="WP_093839723.1">
    <property type="nucleotide sequence ID" value="NZ_FOLM01000009.1"/>
</dbReference>
<proteinExistence type="predicted"/>
<reference evidence="2 3" key="1">
    <citation type="submission" date="2016-10" db="EMBL/GenBank/DDBJ databases">
        <authorList>
            <person name="de Groot N.N."/>
        </authorList>
    </citation>
    <scope>NUCLEOTIDE SEQUENCE [LARGE SCALE GENOMIC DNA]</scope>
    <source>
        <strain evidence="2 3">CGMCC 4.5739</strain>
    </source>
</reference>
<dbReference type="OrthoDB" id="3915723at2"/>
<feature type="region of interest" description="Disordered" evidence="1">
    <location>
        <begin position="272"/>
        <end position="302"/>
    </location>
</feature>
<gene>
    <name evidence="2" type="ORF">SAMN05421773_10989</name>
</gene>
<evidence type="ECO:0000256" key="1">
    <source>
        <dbReference type="SAM" id="MobiDB-lite"/>
    </source>
</evidence>
<dbReference type="STRING" id="910347.SAMN05421773_10989"/>
<feature type="region of interest" description="Disordered" evidence="1">
    <location>
        <begin position="128"/>
        <end position="153"/>
    </location>
</feature>
<keyword evidence="3" id="KW-1185">Reference proteome</keyword>
<organism evidence="2 3">
    <name type="scientific">Streptomyces aidingensis</name>
    <dbReference type="NCBI Taxonomy" id="910347"/>
    <lineage>
        <taxon>Bacteria</taxon>
        <taxon>Bacillati</taxon>
        <taxon>Actinomycetota</taxon>
        <taxon>Actinomycetes</taxon>
        <taxon>Kitasatosporales</taxon>
        <taxon>Streptomycetaceae</taxon>
        <taxon>Streptomyces</taxon>
    </lineage>
</organism>
<protein>
    <submittedName>
        <fullName evidence="2">Uncharacterized protein</fullName>
    </submittedName>
</protein>
<accession>A0A1I1PMF8</accession>
<evidence type="ECO:0000313" key="3">
    <source>
        <dbReference type="Proteomes" id="UP000199207"/>
    </source>
</evidence>